<feature type="transmembrane region" description="Helical" evidence="11">
    <location>
        <begin position="57"/>
        <end position="75"/>
    </location>
</feature>
<evidence type="ECO:0000256" key="9">
    <source>
        <dbReference type="ARBA" id="ARBA00023201"/>
    </source>
</evidence>
<feature type="transmembrane region" description="Helical" evidence="11">
    <location>
        <begin position="6"/>
        <end position="25"/>
    </location>
</feature>
<keyword evidence="7" id="KW-0406">Ion transport</keyword>
<evidence type="ECO:0000313" key="14">
    <source>
        <dbReference type="Proteomes" id="UP000008037"/>
    </source>
</evidence>
<feature type="region of interest" description="Disordered" evidence="10">
    <location>
        <begin position="401"/>
        <end position="423"/>
    </location>
</feature>
<evidence type="ECO:0000256" key="6">
    <source>
        <dbReference type="ARBA" id="ARBA00023053"/>
    </source>
</evidence>
<feature type="transmembrane region" description="Helical" evidence="11">
    <location>
        <begin position="117"/>
        <end position="141"/>
    </location>
</feature>
<sequence>MATEQLFVSIVIILVAARILGELFQRIKQPPLVGELLAGVVIGPSLLGLVLPSTDLQVLSDLAVFFLMFLAGLEMDPKEIRRAGRSAIVISLVAFFIPLLAGTGVASLFGLTIVQSLFMGLLLSITAVPVSAIVLMQFGILNSRLGNTVMTAAVINDILSLIVLSIILQIHTAEGTGAQVDFENVGWSGAKIAAFLGGIFLFDILFRKTSSWLPSRVEPFFKKYLQTKEAAFGILLITTIAISLIAQDIGLHFVIGTFFSGLVVYKEMIGRQNFNRVYGIISAITFGFFAPIFFALIGIEFNVQSLINAVPLFFALLGVAVATKIAAGYAGAKLVGFNHEISLAIGFLMNGRGMVELVIASIGFAAGVIDLTLFSIAVAIGLVTSILAPVTSRPLVSKAKSRGSEAVEVKEPPNDQQHSAAWS</sequence>
<dbReference type="PANTHER" id="PTHR43562:SF3">
    <property type="entry name" value="SODIUM ION_PROTON EXCHANGER (EUROFUNG)"/>
    <property type="match status" value="1"/>
</dbReference>
<reference evidence="13 14" key="1">
    <citation type="journal article" date="2012" name="Environ. Microbiol.">
        <title>The genome of the ammonia-oxidizing Candidatus Nitrososphaera gargensis: insights into metabolic versatility and environmental adaptations.</title>
        <authorList>
            <person name="Spang A."/>
            <person name="Poehlein A."/>
            <person name="Offre P."/>
            <person name="Zumbragel S."/>
            <person name="Haider S."/>
            <person name="Rychlik N."/>
            <person name="Nowka B."/>
            <person name="Schmeisser C."/>
            <person name="Lebedeva E.V."/>
            <person name="Rattei T."/>
            <person name="Bohm C."/>
            <person name="Schmid M."/>
            <person name="Galushko A."/>
            <person name="Hatzenpichler R."/>
            <person name="Weinmaier T."/>
            <person name="Daniel R."/>
            <person name="Schleper C."/>
            <person name="Spieck E."/>
            <person name="Streit W."/>
            <person name="Wagner M."/>
        </authorList>
    </citation>
    <scope>NUCLEOTIDE SEQUENCE [LARGE SCALE GENOMIC DNA]</scope>
    <source>
        <strain evidence="14">Ga9.2</strain>
    </source>
</reference>
<evidence type="ECO:0000313" key="13">
    <source>
        <dbReference type="EMBL" id="AFU58241.1"/>
    </source>
</evidence>
<dbReference type="HOGENOM" id="CLU_005126_7_1_2"/>
<dbReference type="Proteomes" id="UP000008037">
    <property type="component" value="Chromosome"/>
</dbReference>
<comment type="subcellular location">
    <subcellularLocation>
        <location evidence="1">Membrane</location>
        <topology evidence="1">Multi-pass membrane protein</topology>
    </subcellularLocation>
</comment>
<accession>K0IA91</accession>
<evidence type="ECO:0000256" key="2">
    <source>
        <dbReference type="ARBA" id="ARBA00022448"/>
    </source>
</evidence>
<dbReference type="InParanoid" id="K0IA91"/>
<keyword evidence="2" id="KW-0813">Transport</keyword>
<dbReference type="Gene3D" id="1.20.1530.20">
    <property type="match status" value="1"/>
</dbReference>
<dbReference type="RefSeq" id="WP_015018778.1">
    <property type="nucleotide sequence ID" value="NC_018719.1"/>
</dbReference>
<feature type="transmembrane region" description="Helical" evidence="11">
    <location>
        <begin position="185"/>
        <end position="206"/>
    </location>
</feature>
<keyword evidence="9" id="KW-0739">Sodium transport</keyword>
<feature type="transmembrane region" description="Helical" evidence="11">
    <location>
        <begin position="371"/>
        <end position="390"/>
    </location>
</feature>
<dbReference type="AlphaFoldDB" id="K0IA91"/>
<feature type="transmembrane region" description="Helical" evidence="11">
    <location>
        <begin position="32"/>
        <end position="51"/>
    </location>
</feature>
<feature type="compositionally biased region" description="Basic and acidic residues" evidence="10">
    <location>
        <begin position="402"/>
        <end position="413"/>
    </location>
</feature>
<feature type="transmembrane region" description="Helical" evidence="11">
    <location>
        <begin position="87"/>
        <end position="111"/>
    </location>
</feature>
<feature type="transmembrane region" description="Helical" evidence="11">
    <location>
        <begin position="305"/>
        <end position="329"/>
    </location>
</feature>
<evidence type="ECO:0000256" key="4">
    <source>
        <dbReference type="ARBA" id="ARBA00022692"/>
    </source>
</evidence>
<evidence type="ECO:0000256" key="10">
    <source>
        <dbReference type="SAM" id="MobiDB-lite"/>
    </source>
</evidence>
<evidence type="ECO:0000256" key="3">
    <source>
        <dbReference type="ARBA" id="ARBA00022449"/>
    </source>
</evidence>
<feature type="transmembrane region" description="Helical" evidence="11">
    <location>
        <begin position="153"/>
        <end position="173"/>
    </location>
</feature>
<dbReference type="PANTHER" id="PTHR43562">
    <property type="entry name" value="NAPA-TYPE SODIUM/HYDROGEN ANTIPORTER"/>
    <property type="match status" value="1"/>
</dbReference>
<dbReference type="GO" id="GO:1902600">
    <property type="term" value="P:proton transmembrane transport"/>
    <property type="evidence" value="ECO:0007669"/>
    <property type="project" value="InterPro"/>
</dbReference>
<feature type="transmembrane region" description="Helical" evidence="11">
    <location>
        <begin position="341"/>
        <end position="365"/>
    </location>
</feature>
<dbReference type="OrthoDB" id="12029at2157"/>
<dbReference type="InterPro" id="IPR038770">
    <property type="entry name" value="Na+/solute_symporter_sf"/>
</dbReference>
<keyword evidence="5 11" id="KW-1133">Transmembrane helix</keyword>
<name>K0IA91_NITGG</name>
<protein>
    <submittedName>
        <fullName evidence="13">Putative Na(+)/H(+) antiporter</fullName>
    </submittedName>
</protein>
<feature type="transmembrane region" description="Helical" evidence="11">
    <location>
        <begin position="277"/>
        <end position="299"/>
    </location>
</feature>
<dbReference type="Pfam" id="PF00999">
    <property type="entry name" value="Na_H_Exchanger"/>
    <property type="match status" value="1"/>
</dbReference>
<keyword evidence="4 11" id="KW-0812">Transmembrane</keyword>
<keyword evidence="14" id="KW-1185">Reference proteome</keyword>
<evidence type="ECO:0000256" key="1">
    <source>
        <dbReference type="ARBA" id="ARBA00004141"/>
    </source>
</evidence>
<keyword evidence="6" id="KW-0915">Sodium</keyword>
<proteinExistence type="predicted"/>
<keyword evidence="3" id="KW-0050">Antiport</keyword>
<gene>
    <name evidence="13" type="primary">napA</name>
    <name evidence="13" type="ordered locus">Ngar_c13030</name>
</gene>
<dbReference type="GeneID" id="13797562"/>
<keyword evidence="8 11" id="KW-0472">Membrane</keyword>
<evidence type="ECO:0000256" key="7">
    <source>
        <dbReference type="ARBA" id="ARBA00023065"/>
    </source>
</evidence>
<dbReference type="GO" id="GO:0016020">
    <property type="term" value="C:membrane"/>
    <property type="evidence" value="ECO:0007669"/>
    <property type="project" value="UniProtKB-SubCell"/>
</dbReference>
<feature type="transmembrane region" description="Helical" evidence="11">
    <location>
        <begin position="227"/>
        <end position="243"/>
    </location>
</feature>
<feature type="compositionally biased region" description="Polar residues" evidence="10">
    <location>
        <begin position="414"/>
        <end position="423"/>
    </location>
</feature>
<dbReference type="KEGG" id="nga:Ngar_c13030"/>
<dbReference type="STRING" id="1237085.Ngar_c13030"/>
<dbReference type="EMBL" id="CP002408">
    <property type="protein sequence ID" value="AFU58241.1"/>
    <property type="molecule type" value="Genomic_DNA"/>
</dbReference>
<feature type="domain" description="Cation/H+ exchanger transmembrane" evidence="12">
    <location>
        <begin position="16"/>
        <end position="397"/>
    </location>
</feature>
<dbReference type="InterPro" id="IPR006153">
    <property type="entry name" value="Cation/H_exchanger_TM"/>
</dbReference>
<evidence type="ECO:0000259" key="12">
    <source>
        <dbReference type="Pfam" id="PF00999"/>
    </source>
</evidence>
<evidence type="ECO:0000256" key="8">
    <source>
        <dbReference type="ARBA" id="ARBA00023136"/>
    </source>
</evidence>
<evidence type="ECO:0000256" key="5">
    <source>
        <dbReference type="ARBA" id="ARBA00022989"/>
    </source>
</evidence>
<evidence type="ECO:0000256" key="11">
    <source>
        <dbReference type="SAM" id="Phobius"/>
    </source>
</evidence>
<dbReference type="GO" id="GO:0015297">
    <property type="term" value="F:antiporter activity"/>
    <property type="evidence" value="ECO:0007669"/>
    <property type="project" value="UniProtKB-KW"/>
</dbReference>
<organism evidence="13 14">
    <name type="scientific">Nitrososphaera gargensis (strain Ga9.2)</name>
    <dbReference type="NCBI Taxonomy" id="1237085"/>
    <lineage>
        <taxon>Archaea</taxon>
        <taxon>Nitrososphaerota</taxon>
        <taxon>Nitrososphaeria</taxon>
        <taxon>Nitrososphaerales</taxon>
        <taxon>Nitrososphaeraceae</taxon>
        <taxon>Nitrososphaera</taxon>
    </lineage>
</organism>
<dbReference type="GO" id="GO:0006814">
    <property type="term" value="P:sodium ion transport"/>
    <property type="evidence" value="ECO:0007669"/>
    <property type="project" value="UniProtKB-KW"/>
</dbReference>